<evidence type="ECO:0000313" key="5">
    <source>
        <dbReference type="EMBL" id="MBM7620830.1"/>
    </source>
</evidence>
<proteinExistence type="predicted"/>
<dbReference type="SUPFAM" id="SSF46689">
    <property type="entry name" value="Homeodomain-like"/>
    <property type="match status" value="1"/>
</dbReference>
<evidence type="ECO:0000256" key="2">
    <source>
        <dbReference type="ARBA" id="ARBA00023125"/>
    </source>
</evidence>
<evidence type="ECO:0000259" key="4">
    <source>
        <dbReference type="PROSITE" id="PS50977"/>
    </source>
</evidence>
<feature type="domain" description="HTH tetR-type" evidence="4">
    <location>
        <begin position="7"/>
        <end position="67"/>
    </location>
</feature>
<dbReference type="PANTHER" id="PTHR43479:SF11">
    <property type="entry name" value="ACREF_ENVCD OPERON REPRESSOR-RELATED"/>
    <property type="match status" value="1"/>
</dbReference>
<dbReference type="InterPro" id="IPR036271">
    <property type="entry name" value="Tet_transcr_reg_TetR-rel_C_sf"/>
</dbReference>
<dbReference type="InterPro" id="IPR050624">
    <property type="entry name" value="HTH-type_Tx_Regulator"/>
</dbReference>
<name>A0ABS2P1J0_9BACI</name>
<organism evidence="5 6">
    <name type="scientific">Sutcliffiella tianshenii</name>
    <dbReference type="NCBI Taxonomy" id="1463404"/>
    <lineage>
        <taxon>Bacteria</taxon>
        <taxon>Bacillati</taxon>
        <taxon>Bacillota</taxon>
        <taxon>Bacilli</taxon>
        <taxon>Bacillales</taxon>
        <taxon>Bacillaceae</taxon>
        <taxon>Sutcliffiella</taxon>
    </lineage>
</organism>
<sequence length="208" mass="24046">MKIIMPTSTYDKIKKSALQLFAQRGYYGTSLNDVANMVGIKKPSLYAHFKNKDELYKSIIIELVDVFTKKITLTHQNSKQQSTKEQLLGMVISMVDFWKDEEFGLLYKRSMLFPEEQFQALTHEQFVKSETHTTEILNRIFTEAISTEQIGEQPILPLIDAFYCLIDGLFVQRFFYEPEDYEAKVSHAFDHYWKGIHQGGISCTGSSS</sequence>
<protein>
    <submittedName>
        <fullName evidence="5">AcrR family transcriptional regulator</fullName>
    </submittedName>
</protein>
<keyword evidence="2 3" id="KW-0238">DNA-binding</keyword>
<dbReference type="Gene3D" id="1.10.10.60">
    <property type="entry name" value="Homeodomain-like"/>
    <property type="match status" value="1"/>
</dbReference>
<evidence type="ECO:0000256" key="1">
    <source>
        <dbReference type="ARBA" id="ARBA00022491"/>
    </source>
</evidence>
<dbReference type="Pfam" id="PF00440">
    <property type="entry name" value="TetR_N"/>
    <property type="match status" value="1"/>
</dbReference>
<dbReference type="PANTHER" id="PTHR43479">
    <property type="entry name" value="ACREF/ENVCD OPERON REPRESSOR-RELATED"/>
    <property type="match status" value="1"/>
</dbReference>
<dbReference type="Proteomes" id="UP000737402">
    <property type="component" value="Unassembled WGS sequence"/>
</dbReference>
<evidence type="ECO:0000256" key="3">
    <source>
        <dbReference type="PROSITE-ProRule" id="PRU00335"/>
    </source>
</evidence>
<gene>
    <name evidence="5" type="ORF">JOC95_002685</name>
</gene>
<comment type="caution">
    <text evidence="5">The sequence shown here is derived from an EMBL/GenBank/DDBJ whole genome shotgun (WGS) entry which is preliminary data.</text>
</comment>
<dbReference type="InterPro" id="IPR001647">
    <property type="entry name" value="HTH_TetR"/>
</dbReference>
<dbReference type="PROSITE" id="PS50977">
    <property type="entry name" value="HTH_TETR_2"/>
    <property type="match status" value="1"/>
</dbReference>
<dbReference type="InterPro" id="IPR009057">
    <property type="entry name" value="Homeodomain-like_sf"/>
</dbReference>
<dbReference type="PRINTS" id="PR00455">
    <property type="entry name" value="HTHTETR"/>
</dbReference>
<keyword evidence="1" id="KW-0678">Repressor</keyword>
<dbReference type="SUPFAM" id="SSF48498">
    <property type="entry name" value="Tetracyclin repressor-like, C-terminal domain"/>
    <property type="match status" value="1"/>
</dbReference>
<evidence type="ECO:0000313" key="6">
    <source>
        <dbReference type="Proteomes" id="UP000737402"/>
    </source>
</evidence>
<accession>A0ABS2P1J0</accession>
<feature type="DNA-binding region" description="H-T-H motif" evidence="3">
    <location>
        <begin position="30"/>
        <end position="49"/>
    </location>
</feature>
<dbReference type="EMBL" id="JAFBED010000005">
    <property type="protein sequence ID" value="MBM7620830.1"/>
    <property type="molecule type" value="Genomic_DNA"/>
</dbReference>
<dbReference type="Gene3D" id="1.10.357.10">
    <property type="entry name" value="Tetracycline Repressor, domain 2"/>
    <property type="match status" value="1"/>
</dbReference>
<keyword evidence="6" id="KW-1185">Reference proteome</keyword>
<reference evidence="5 6" key="1">
    <citation type="submission" date="2021-01" db="EMBL/GenBank/DDBJ databases">
        <title>Genomic Encyclopedia of Type Strains, Phase IV (KMG-IV): sequencing the most valuable type-strain genomes for metagenomic binning, comparative biology and taxonomic classification.</title>
        <authorList>
            <person name="Goeker M."/>
        </authorList>
    </citation>
    <scope>NUCLEOTIDE SEQUENCE [LARGE SCALE GENOMIC DNA]</scope>
    <source>
        <strain evidence="5 6">DSM 25879</strain>
    </source>
</reference>